<keyword evidence="1" id="KW-0812">Transmembrane</keyword>
<proteinExistence type="predicted"/>
<name>A0A8T0GZB1_CERPU</name>
<comment type="caution">
    <text evidence="2">The sequence shown here is derived from an EMBL/GenBank/DDBJ whole genome shotgun (WGS) entry which is preliminary data.</text>
</comment>
<dbReference type="InterPro" id="IPR040377">
    <property type="entry name" value="Ssl2009-like"/>
</dbReference>
<keyword evidence="1" id="KW-1133">Transmembrane helix</keyword>
<evidence type="ECO:0000256" key="1">
    <source>
        <dbReference type="SAM" id="Phobius"/>
    </source>
</evidence>
<keyword evidence="3" id="KW-1185">Reference proteome</keyword>
<feature type="transmembrane region" description="Helical" evidence="1">
    <location>
        <begin position="68"/>
        <end position="86"/>
    </location>
</feature>
<reference evidence="2" key="1">
    <citation type="submission" date="2020-06" db="EMBL/GenBank/DDBJ databases">
        <title>WGS assembly of Ceratodon purpureus strain R40.</title>
        <authorList>
            <person name="Carey S.B."/>
            <person name="Jenkins J."/>
            <person name="Shu S."/>
            <person name="Lovell J.T."/>
            <person name="Sreedasyam A."/>
            <person name="Maumus F."/>
            <person name="Tiley G.P."/>
            <person name="Fernandez-Pozo N."/>
            <person name="Barry K."/>
            <person name="Chen C."/>
            <person name="Wang M."/>
            <person name="Lipzen A."/>
            <person name="Daum C."/>
            <person name="Saski C.A."/>
            <person name="Payton A.C."/>
            <person name="Mcbreen J.C."/>
            <person name="Conrad R.E."/>
            <person name="Kollar L.M."/>
            <person name="Olsson S."/>
            <person name="Huttunen S."/>
            <person name="Landis J.B."/>
            <person name="Wickett N.J."/>
            <person name="Johnson M.G."/>
            <person name="Rensing S.A."/>
            <person name="Grimwood J."/>
            <person name="Schmutz J."/>
            <person name="Mcdaniel S.F."/>
        </authorList>
    </citation>
    <scope>NUCLEOTIDE SEQUENCE</scope>
    <source>
        <strain evidence="2">R40</strain>
    </source>
</reference>
<dbReference type="EMBL" id="CM026429">
    <property type="protein sequence ID" value="KAG0564203.1"/>
    <property type="molecule type" value="Genomic_DNA"/>
</dbReference>
<dbReference type="PANTHER" id="PTHR34048">
    <property type="entry name" value="LOW-DENSITY RECEPTOR-LIKE PROTEIN"/>
    <property type="match status" value="1"/>
</dbReference>
<dbReference type="GO" id="GO:0009535">
    <property type="term" value="C:chloroplast thylakoid membrane"/>
    <property type="evidence" value="ECO:0007669"/>
    <property type="project" value="TreeGrafter"/>
</dbReference>
<evidence type="ECO:0000313" key="2">
    <source>
        <dbReference type="EMBL" id="KAG0564203.1"/>
    </source>
</evidence>
<dbReference type="GO" id="GO:0009706">
    <property type="term" value="C:chloroplast inner membrane"/>
    <property type="evidence" value="ECO:0007669"/>
    <property type="project" value="TreeGrafter"/>
</dbReference>
<sequence>MATTTAPGLYCCSSSARVSALAPGATISKSLQRTSVGISPARAWPSRISHHRLRVSAEYRRGGGAGDFVAGVLLGGAVFGALYYILAPHISKSFEEVDNLRDDIAESKRPLRFLEGDEDLEKTPQNLNEKIAQLNAAIDNVSAQLRNEEDFGTSNESAA</sequence>
<dbReference type="Proteomes" id="UP000822688">
    <property type="component" value="Chromosome 8"/>
</dbReference>
<accession>A0A8T0GZB1</accession>
<keyword evidence="1" id="KW-0472">Membrane</keyword>
<gene>
    <name evidence="2" type="ORF">KC19_8G091800</name>
</gene>
<dbReference type="PANTHER" id="PTHR34048:SF3">
    <property type="entry name" value="LOW-DENSITY RECEPTOR-LIKE PROTEIN"/>
    <property type="match status" value="1"/>
</dbReference>
<dbReference type="AlphaFoldDB" id="A0A8T0GZB1"/>
<organism evidence="2 3">
    <name type="scientific">Ceratodon purpureus</name>
    <name type="common">Fire moss</name>
    <name type="synonym">Dicranum purpureum</name>
    <dbReference type="NCBI Taxonomy" id="3225"/>
    <lineage>
        <taxon>Eukaryota</taxon>
        <taxon>Viridiplantae</taxon>
        <taxon>Streptophyta</taxon>
        <taxon>Embryophyta</taxon>
        <taxon>Bryophyta</taxon>
        <taxon>Bryophytina</taxon>
        <taxon>Bryopsida</taxon>
        <taxon>Dicranidae</taxon>
        <taxon>Pseudoditrichales</taxon>
        <taxon>Ditrichaceae</taxon>
        <taxon>Ceratodon</taxon>
    </lineage>
</organism>
<protein>
    <submittedName>
        <fullName evidence="2">Uncharacterized protein</fullName>
    </submittedName>
</protein>
<evidence type="ECO:0000313" key="3">
    <source>
        <dbReference type="Proteomes" id="UP000822688"/>
    </source>
</evidence>